<dbReference type="RefSeq" id="WP_113659185.1">
    <property type="nucleotide sequence ID" value="NZ_KZ845667.1"/>
</dbReference>
<dbReference type="InterPro" id="IPR050624">
    <property type="entry name" value="HTH-type_Tx_Regulator"/>
</dbReference>
<comment type="caution">
    <text evidence="4">The sequence shown here is derived from an EMBL/GenBank/DDBJ whole genome shotgun (WGS) entry which is preliminary data.</text>
</comment>
<dbReference type="OrthoDB" id="9812484at2"/>
<protein>
    <submittedName>
        <fullName evidence="4">TetR family transcriptional regulator</fullName>
    </submittedName>
</protein>
<evidence type="ECO:0000313" key="4">
    <source>
        <dbReference type="EMBL" id="RAL24192.1"/>
    </source>
</evidence>
<organism evidence="4 5">
    <name type="scientific">Thermoflavimicrobium daqui</name>
    <dbReference type="NCBI Taxonomy" id="2137476"/>
    <lineage>
        <taxon>Bacteria</taxon>
        <taxon>Bacillati</taxon>
        <taxon>Bacillota</taxon>
        <taxon>Bacilli</taxon>
        <taxon>Bacillales</taxon>
        <taxon>Thermoactinomycetaceae</taxon>
        <taxon>Thermoflavimicrobium</taxon>
    </lineage>
</organism>
<dbReference type="EMBL" id="QJKK01000005">
    <property type="protein sequence ID" value="RAL24192.1"/>
    <property type="molecule type" value="Genomic_DNA"/>
</dbReference>
<proteinExistence type="predicted"/>
<dbReference type="PRINTS" id="PR00455">
    <property type="entry name" value="HTHTETR"/>
</dbReference>
<evidence type="ECO:0000256" key="2">
    <source>
        <dbReference type="PROSITE-ProRule" id="PRU00335"/>
    </source>
</evidence>
<accession>A0A364K4A9</accession>
<dbReference type="SUPFAM" id="SSF46689">
    <property type="entry name" value="Homeodomain-like"/>
    <property type="match status" value="1"/>
</dbReference>
<dbReference type="Gene3D" id="1.10.357.10">
    <property type="entry name" value="Tetracycline Repressor, domain 2"/>
    <property type="match status" value="1"/>
</dbReference>
<feature type="domain" description="HTH tetR-type" evidence="3">
    <location>
        <begin position="10"/>
        <end position="70"/>
    </location>
</feature>
<dbReference type="Gene3D" id="1.10.10.60">
    <property type="entry name" value="Homeodomain-like"/>
    <property type="match status" value="1"/>
</dbReference>
<evidence type="ECO:0000259" key="3">
    <source>
        <dbReference type="PROSITE" id="PS50977"/>
    </source>
</evidence>
<dbReference type="Pfam" id="PF00440">
    <property type="entry name" value="TetR_N"/>
    <property type="match status" value="1"/>
</dbReference>
<dbReference type="PROSITE" id="PS50977">
    <property type="entry name" value="HTH_TETR_2"/>
    <property type="match status" value="1"/>
</dbReference>
<dbReference type="Proteomes" id="UP000251213">
    <property type="component" value="Unassembled WGS sequence"/>
</dbReference>
<feature type="DNA-binding region" description="H-T-H motif" evidence="2">
    <location>
        <begin position="33"/>
        <end position="52"/>
    </location>
</feature>
<evidence type="ECO:0000313" key="5">
    <source>
        <dbReference type="Proteomes" id="UP000251213"/>
    </source>
</evidence>
<dbReference type="PANTHER" id="PTHR43479">
    <property type="entry name" value="ACREF/ENVCD OPERON REPRESSOR-RELATED"/>
    <property type="match status" value="1"/>
</dbReference>
<sequence>MIQKKESKGEKTRARLLEVAAEEFAKRGFHETKVSTIVTRAGLTQPSFYLYFASKEAIFDELMASFRSQLHELVTKIRLSSIEEKNEVPNQVLKASETVFQFLAQNPNLTRIGFVLSPEADQLRAELVSLVTQNLLAEQQSGYFRDDLSMDFVAECMVAIIERLTISRLLPGIDNAKSLAKQLVNFIMYGMVSNTSAKSHS</sequence>
<reference evidence="4 5" key="2">
    <citation type="submission" date="2018-06" db="EMBL/GenBank/DDBJ databases">
        <authorList>
            <person name="Zhirakovskaya E."/>
        </authorList>
    </citation>
    <scope>NUCLEOTIDE SEQUENCE [LARGE SCALE GENOMIC DNA]</scope>
    <source>
        <strain evidence="4 5">FBKL4.011</strain>
    </source>
</reference>
<keyword evidence="1 2" id="KW-0238">DNA-binding</keyword>
<dbReference type="SUPFAM" id="SSF48498">
    <property type="entry name" value="Tetracyclin repressor-like, C-terminal domain"/>
    <property type="match status" value="1"/>
</dbReference>
<dbReference type="AlphaFoldDB" id="A0A364K4A9"/>
<keyword evidence="5" id="KW-1185">Reference proteome</keyword>
<name>A0A364K4A9_9BACL</name>
<dbReference type="InterPro" id="IPR036271">
    <property type="entry name" value="Tet_transcr_reg_TetR-rel_C_sf"/>
</dbReference>
<evidence type="ECO:0000256" key="1">
    <source>
        <dbReference type="ARBA" id="ARBA00023125"/>
    </source>
</evidence>
<dbReference type="InterPro" id="IPR009057">
    <property type="entry name" value="Homeodomain-like_sf"/>
</dbReference>
<gene>
    <name evidence="4" type="ORF">DL897_10950</name>
</gene>
<dbReference type="InterPro" id="IPR001647">
    <property type="entry name" value="HTH_TetR"/>
</dbReference>
<reference evidence="4 5" key="1">
    <citation type="submission" date="2018-06" db="EMBL/GenBank/DDBJ databases">
        <title>Thermoflavimicrobium daqus sp. nov., a thermophilic microbe isolated from Moutai-flavour Daqu.</title>
        <authorList>
            <person name="Wang X."/>
            <person name="Zhou H."/>
        </authorList>
    </citation>
    <scope>NUCLEOTIDE SEQUENCE [LARGE SCALE GENOMIC DNA]</scope>
    <source>
        <strain evidence="4 5">FBKL4.011</strain>
    </source>
</reference>
<dbReference type="GO" id="GO:0003677">
    <property type="term" value="F:DNA binding"/>
    <property type="evidence" value="ECO:0007669"/>
    <property type="project" value="UniProtKB-UniRule"/>
</dbReference>
<dbReference type="PANTHER" id="PTHR43479:SF8">
    <property type="entry name" value="TRANSCRIPTIONAL REGULATOR, TETR FAMILY"/>
    <property type="match status" value="1"/>
</dbReference>